<dbReference type="KEGG" id="foc:113211576"/>
<name>A0A6J1T566_FRAOC</name>
<protein>
    <submittedName>
        <fullName evidence="2">Uncharacterized protein LOC113211576</fullName>
    </submittedName>
</protein>
<dbReference type="RefSeq" id="XP_026285771.1">
    <property type="nucleotide sequence ID" value="XM_026429986.2"/>
</dbReference>
<dbReference type="Proteomes" id="UP000504606">
    <property type="component" value="Unplaced"/>
</dbReference>
<sequence>MDQDLLKRIAGLSQDALFEMKKLLRSRCADRQLSAADALESCLRSESLSHRCPLREFMLEEDMVGFLCDAMTTNSWPLLERLTSVLELLSDSDKMLQEGHAVLAAEALQRRVHFLGLMVGSSTDCESALRAILGLLSTLLLRWKSLNVRRRGGVSGLCTPMGMLSTLRLVLEAGLKDSTSAATTLAAAHTLCGLINLVVVGAEPGDPYSLAASIASCVRAALACLHRLLEESAEEAPRKDDDEDEEQLRSMACECVLSLLTHIIGARVACEETLGREDDALLVLESLEDEVQEAVLEKCLPLVMREATAAIKESLGPEAAAGSEEDVLAGLPALVGVLLDSLQTSLSKGKDPVALSDRLVCENFLWLLPTLHRVDPSYGAPLRLLFGVLAHLAHDLLDAGSWWEGGAEDLASFLDTAKSVLPLNNCEWPNILEMHSYTPPLPSAGPPAAAQLLVLMLAYFRFLADSDCDREEMLALACGLPTYIQSLPARTPVSILKMTWVSYSVSCLMAEEASAESRAAGTRLATLLEQTESVERAYTHHPAVLFWAFHGRSGMPPQLQKTVAELWLRDGDAPSNVAPMLELVAAHPAAVHPLLDVVCDGVPEAAQRAARVLAKAAASSGTVAADLSAGLWVRVPVVLSSSASRPDPAGRQDGGCGLLVWLAAEVFRPPPADMVLRVANLLGGALGRQRLGSEPHYLSAAMFILRRLLEDARCRSDPRVHTTLLSDTRFAQALLLAARYKDARTCTAALDLLRLLEQDNALLKVPVVQSPQTLEMGVVLLAVNSVHLEVFEAGLLLLQEVLKPKEQSFVSLEQNEKFLRSVYFVLQNKAIKFKDLAALGVTVWTVLRELLSQSEMIVHQPWNHVLVSFTLKQGPMDEASIEVLAFLLRWLSLLAPTKPPQPTPRRPLRSMLTETCIEIATALVNADKQFQASVIARDIGKALLRVTANLPTSLHQTVEEIATEQ</sequence>
<gene>
    <name evidence="2" type="primary">LOC113211576</name>
</gene>
<evidence type="ECO:0000313" key="2">
    <source>
        <dbReference type="RefSeq" id="XP_026285771.1"/>
    </source>
</evidence>
<dbReference type="AlphaFoldDB" id="A0A6J1T566"/>
<evidence type="ECO:0000313" key="1">
    <source>
        <dbReference type="Proteomes" id="UP000504606"/>
    </source>
</evidence>
<organism evidence="1 2">
    <name type="scientific">Frankliniella occidentalis</name>
    <name type="common">Western flower thrips</name>
    <name type="synonym">Euthrips occidentalis</name>
    <dbReference type="NCBI Taxonomy" id="133901"/>
    <lineage>
        <taxon>Eukaryota</taxon>
        <taxon>Metazoa</taxon>
        <taxon>Ecdysozoa</taxon>
        <taxon>Arthropoda</taxon>
        <taxon>Hexapoda</taxon>
        <taxon>Insecta</taxon>
        <taxon>Pterygota</taxon>
        <taxon>Neoptera</taxon>
        <taxon>Paraneoptera</taxon>
        <taxon>Thysanoptera</taxon>
        <taxon>Terebrantia</taxon>
        <taxon>Thripoidea</taxon>
        <taxon>Thripidae</taxon>
        <taxon>Frankliniella</taxon>
    </lineage>
</organism>
<proteinExistence type="predicted"/>
<reference evidence="2" key="1">
    <citation type="submission" date="2025-08" db="UniProtKB">
        <authorList>
            <consortium name="RefSeq"/>
        </authorList>
    </citation>
    <scope>IDENTIFICATION</scope>
    <source>
        <tissue evidence="2">Whole organism</tissue>
    </source>
</reference>
<dbReference type="SUPFAM" id="SSF48371">
    <property type="entry name" value="ARM repeat"/>
    <property type="match status" value="1"/>
</dbReference>
<accession>A0A6J1T566</accession>
<dbReference type="InterPro" id="IPR016024">
    <property type="entry name" value="ARM-type_fold"/>
</dbReference>
<dbReference type="GeneID" id="113211576"/>
<keyword evidence="1" id="KW-1185">Reference proteome</keyword>
<dbReference type="OrthoDB" id="7449659at2759"/>